<dbReference type="CDD" id="cd02767">
    <property type="entry name" value="MopB_ydeP"/>
    <property type="match status" value="1"/>
</dbReference>
<comment type="caution">
    <text evidence="6">The sequence shown here is derived from an EMBL/GenBank/DDBJ whole genome shotgun (WGS) entry which is preliminary data.</text>
</comment>
<evidence type="ECO:0000313" key="6">
    <source>
        <dbReference type="EMBL" id="GBD09445.1"/>
    </source>
</evidence>
<evidence type="ECO:0000259" key="4">
    <source>
        <dbReference type="Pfam" id="PF00384"/>
    </source>
</evidence>
<dbReference type="Gene3D" id="3.40.228.10">
    <property type="entry name" value="Dimethylsulfoxide Reductase, domain 2"/>
    <property type="match status" value="1"/>
</dbReference>
<dbReference type="EC" id="1.-.-.-" evidence="6"/>
<keyword evidence="1" id="KW-0479">Metal-binding</keyword>
<dbReference type="GO" id="GO:0051539">
    <property type="term" value="F:4 iron, 4 sulfur cluster binding"/>
    <property type="evidence" value="ECO:0007669"/>
    <property type="project" value="InterPro"/>
</dbReference>
<dbReference type="InterPro" id="IPR041953">
    <property type="entry name" value="YdeP_MopB"/>
</dbReference>
<evidence type="ECO:0000256" key="1">
    <source>
        <dbReference type="ARBA" id="ARBA00022723"/>
    </source>
</evidence>
<reference evidence="7" key="1">
    <citation type="submission" date="2017-09" db="EMBL/GenBank/DDBJ databases">
        <title>Metaegenomics of thermophilic ammonia-oxidizing enrichment culture.</title>
        <authorList>
            <person name="Kato S."/>
            <person name="Suzuki K."/>
        </authorList>
    </citation>
    <scope>NUCLEOTIDE SEQUENCE [LARGE SCALE GENOMIC DNA]</scope>
</reference>
<feature type="domain" description="Molybdopterin dinucleotide-binding" evidence="5">
    <location>
        <begin position="647"/>
        <end position="741"/>
    </location>
</feature>
<dbReference type="Gene3D" id="2.40.40.20">
    <property type="match status" value="1"/>
</dbReference>
<dbReference type="AlphaFoldDB" id="A0A2H5Y7M2"/>
<evidence type="ECO:0000259" key="5">
    <source>
        <dbReference type="Pfam" id="PF01568"/>
    </source>
</evidence>
<sequence>MGGVRQAVRRPARRWMPHLWASWKPFGIGEQRPNNYLEILRAIWENRDQLGYAWRILRDGVCDGCALGTSGMRDWTITGIHLCNIRLRLLRLNTMPPLDIRILSDVRPLAQRSSREFRSLGRLPYPMIRRRGEPGFRRISWEEALDFIAGFIRQTSPERLGFYLTSRGLPNEAYYVAQKAVRAIGTNAIDNAARICHAPSTLALKAALGVAATTCSYTDLIGTDLIVFFGSNVANNQPVMMKYLYYARKAGTRVVLVNPYREPGMERYWVPSDVESALFGTRITDRFFQIRVGGDIAFINGAIKHMIEQGWVDEAFIRAHTTGFEELRALLEATPWEELEEGAGLSWEEMQAFARMVAEAQRAVFVWSMGITQHTHGEDNVHAIINLALTKGFVGREGCGLMPIRGHSGVQGGAEMGAYATVFPGGLPINEENARRLSELYGFEVPAKRGLTAPEMIEAAHRGELDLLFSVGGNFHEVLPNPAFVREALERIPLRVHMDIVLSPPMFFEPGEAVILLPAATRYEGPGGVTETTTERRVIFSPEIPGPRIGEARPEWWVFGELAARVRPELADRVRFPNTQAIREEIARVIPFYDGIQHLRKKGDQFQYGGPLLCAGWRFPTPDGKAHFKAVRPPRVEIPEGAFRVATRRGKQFNSMVQGDVDPLNGLPRDAVVMHPVDIARLGLQAGDPVRLWNAWGEFRGRAFPGDVKPGTLQVHWPEGNVLIAPEARSLLAGIPAYKAIAAYVEKVEEPVGAPR</sequence>
<gene>
    <name evidence="6" type="ORF">HRbin22_01699</name>
</gene>
<dbReference type="InterPro" id="IPR009010">
    <property type="entry name" value="Asp_de-COase-like_dom_sf"/>
</dbReference>
<dbReference type="GO" id="GO:0008863">
    <property type="term" value="F:formate dehydrogenase (NAD+) activity"/>
    <property type="evidence" value="ECO:0007669"/>
    <property type="project" value="InterPro"/>
</dbReference>
<dbReference type="PANTHER" id="PTHR43105">
    <property type="entry name" value="RESPIRATORY NITRATE REDUCTASE"/>
    <property type="match status" value="1"/>
</dbReference>
<protein>
    <submittedName>
        <fullName evidence="6">Putative oxidoreductase</fullName>
        <ecNumber evidence="6">1.-.-.-</ecNumber>
    </submittedName>
</protein>
<dbReference type="InterPro" id="IPR006657">
    <property type="entry name" value="MoPterin_dinucl-bd_dom"/>
</dbReference>
<dbReference type="SUPFAM" id="SSF53706">
    <property type="entry name" value="Formate dehydrogenase/DMSO reductase, domains 1-3"/>
    <property type="match status" value="1"/>
</dbReference>
<dbReference type="GO" id="GO:0043546">
    <property type="term" value="F:molybdopterin cofactor binding"/>
    <property type="evidence" value="ECO:0007669"/>
    <property type="project" value="InterPro"/>
</dbReference>
<keyword evidence="3" id="KW-0411">Iron-sulfur</keyword>
<keyword evidence="2" id="KW-0408">Iron</keyword>
<evidence type="ECO:0000313" key="7">
    <source>
        <dbReference type="Proteomes" id="UP000236642"/>
    </source>
</evidence>
<dbReference type="Gene3D" id="3.40.50.740">
    <property type="match status" value="1"/>
</dbReference>
<feature type="domain" description="Molybdopterin oxidoreductase" evidence="4">
    <location>
        <begin position="122"/>
        <end position="564"/>
    </location>
</feature>
<dbReference type="InterPro" id="IPR050123">
    <property type="entry name" value="Prok_molybdopt-oxidoreductase"/>
</dbReference>
<dbReference type="EMBL" id="BEHY01000043">
    <property type="protein sequence ID" value="GBD09445.1"/>
    <property type="molecule type" value="Genomic_DNA"/>
</dbReference>
<dbReference type="SUPFAM" id="SSF50692">
    <property type="entry name" value="ADC-like"/>
    <property type="match status" value="1"/>
</dbReference>
<organism evidence="6 7">
    <name type="scientific">Candidatus Thermoflexus japonica</name>
    <dbReference type="NCBI Taxonomy" id="2035417"/>
    <lineage>
        <taxon>Bacteria</taxon>
        <taxon>Bacillati</taxon>
        <taxon>Chloroflexota</taxon>
        <taxon>Thermoflexia</taxon>
        <taxon>Thermoflexales</taxon>
        <taxon>Thermoflexaceae</taxon>
        <taxon>Thermoflexus</taxon>
    </lineage>
</organism>
<dbReference type="InterPro" id="IPR010046">
    <property type="entry name" value="Mopterin_OxRdtse_a_bac"/>
</dbReference>
<proteinExistence type="predicted"/>
<accession>A0A2H5Y7M2</accession>
<dbReference type="GO" id="GO:0030151">
    <property type="term" value="F:molybdenum ion binding"/>
    <property type="evidence" value="ECO:0007669"/>
    <property type="project" value="InterPro"/>
</dbReference>
<dbReference type="InterPro" id="IPR006656">
    <property type="entry name" value="Mopterin_OxRdtase"/>
</dbReference>
<keyword evidence="6" id="KW-0560">Oxidoreductase</keyword>
<dbReference type="PIRSF" id="PIRSF000144">
    <property type="entry name" value="CbbBc"/>
    <property type="match status" value="1"/>
</dbReference>
<dbReference type="Pfam" id="PF00384">
    <property type="entry name" value="Molybdopterin"/>
    <property type="match status" value="1"/>
</dbReference>
<evidence type="ECO:0000256" key="3">
    <source>
        <dbReference type="ARBA" id="ARBA00023014"/>
    </source>
</evidence>
<dbReference type="NCBIfam" id="TIGR01701">
    <property type="entry name" value="Fdhalpha-like"/>
    <property type="match status" value="1"/>
</dbReference>
<dbReference type="Pfam" id="PF01568">
    <property type="entry name" value="Molydop_binding"/>
    <property type="match status" value="1"/>
</dbReference>
<evidence type="ECO:0000256" key="2">
    <source>
        <dbReference type="ARBA" id="ARBA00023004"/>
    </source>
</evidence>
<dbReference type="Proteomes" id="UP000236642">
    <property type="component" value="Unassembled WGS sequence"/>
</dbReference>
<dbReference type="PANTHER" id="PTHR43105:SF4">
    <property type="entry name" value="PROTEIN YDEP"/>
    <property type="match status" value="1"/>
</dbReference>
<name>A0A2H5Y7M2_9CHLR</name>
<dbReference type="GO" id="GO:0016020">
    <property type="term" value="C:membrane"/>
    <property type="evidence" value="ECO:0007669"/>
    <property type="project" value="TreeGrafter"/>
</dbReference>